<dbReference type="RefSeq" id="WP_010971791.1">
    <property type="nucleotide sequence ID" value="NC_003062.2"/>
</dbReference>
<dbReference type="GeneID" id="1133713"/>
<dbReference type="InterPro" id="IPR000792">
    <property type="entry name" value="Tscrpt_reg_LuxR_C"/>
</dbReference>
<dbReference type="Gene3D" id="1.10.10.10">
    <property type="entry name" value="Winged helix-like DNA-binding domain superfamily/Winged helix DNA-binding domain"/>
    <property type="match status" value="1"/>
</dbReference>
<dbReference type="KEGG" id="atu:Atu1675"/>
<accession>A9CIS5</accession>
<dbReference type="EMBL" id="AE007869">
    <property type="protein sequence ID" value="AAK87447.1"/>
    <property type="molecule type" value="Genomic_DNA"/>
</dbReference>
<evidence type="ECO:0000259" key="1">
    <source>
        <dbReference type="PROSITE" id="PS50043"/>
    </source>
</evidence>
<proteinExistence type="predicted"/>
<dbReference type="OrthoDB" id="7444822at2"/>
<gene>
    <name evidence="2" type="ordered locus">Atu1675</name>
</gene>
<evidence type="ECO:0000313" key="3">
    <source>
        <dbReference type="Proteomes" id="UP000000813"/>
    </source>
</evidence>
<dbReference type="Proteomes" id="UP000000813">
    <property type="component" value="Chromosome circular"/>
</dbReference>
<feature type="domain" description="HTH luxR-type" evidence="1">
    <location>
        <begin position="296"/>
        <end position="361"/>
    </location>
</feature>
<dbReference type="InterPro" id="IPR016032">
    <property type="entry name" value="Sig_transdc_resp-reg_C-effctor"/>
</dbReference>
<reference evidence="2 3" key="2">
    <citation type="journal article" date="2001" name="Science">
        <title>Genome sequence of the plant pathogen and biotechnology agent Agrobacterium tumefaciens C58.</title>
        <authorList>
            <person name="Goodner B."/>
            <person name="Hinkle G."/>
            <person name="Gattung S."/>
            <person name="Miller N."/>
            <person name="Blanchard M."/>
            <person name="Qurollo B."/>
            <person name="Goldman B.S."/>
            <person name="Cao Y."/>
            <person name="Askenazi M."/>
            <person name="Halling C."/>
            <person name="Mullin L."/>
            <person name="Houmiel K."/>
            <person name="Gordon J."/>
            <person name="Vaudin M."/>
            <person name="Iartchouk O."/>
            <person name="Epp A."/>
            <person name="Liu F."/>
            <person name="Wollam C."/>
            <person name="Allinger M."/>
            <person name="Doughty D."/>
            <person name="Scott C."/>
            <person name="Lappas C."/>
            <person name="Markelz B."/>
            <person name="Flanagan C."/>
            <person name="Crowell C."/>
            <person name="Gurson J."/>
            <person name="Lomo C."/>
            <person name="Sear C."/>
            <person name="Strub G."/>
            <person name="Cielo C."/>
            <person name="Slater S."/>
        </authorList>
    </citation>
    <scope>NUCLEOTIDE SEQUENCE [LARGE SCALE GENOMIC DNA]</scope>
    <source>
        <strain evidence="3">C58 / ATCC 33970</strain>
    </source>
</reference>
<dbReference type="GO" id="GO:0003677">
    <property type="term" value="F:DNA binding"/>
    <property type="evidence" value="ECO:0007669"/>
    <property type="project" value="InterPro"/>
</dbReference>
<dbReference type="InterPro" id="IPR036388">
    <property type="entry name" value="WH-like_DNA-bd_sf"/>
</dbReference>
<dbReference type="SMART" id="SM00421">
    <property type="entry name" value="HTH_LUXR"/>
    <property type="match status" value="1"/>
</dbReference>
<dbReference type="HOGENOM" id="CLU_037939_3_0_5"/>
<dbReference type="AlphaFoldDB" id="A9CIS5"/>
<dbReference type="PROSITE" id="PS50043">
    <property type="entry name" value="HTH_LUXR_2"/>
    <property type="match status" value="1"/>
</dbReference>
<dbReference type="GO" id="GO:0006355">
    <property type="term" value="P:regulation of DNA-templated transcription"/>
    <property type="evidence" value="ECO:0007669"/>
    <property type="project" value="InterPro"/>
</dbReference>
<dbReference type="PIR" id="AE2782">
    <property type="entry name" value="AE2782"/>
</dbReference>
<dbReference type="PhylomeDB" id="A9CIS5"/>
<protein>
    <submittedName>
        <fullName evidence="2">Transcriptional regulator</fullName>
    </submittedName>
</protein>
<evidence type="ECO:0000313" key="2">
    <source>
        <dbReference type="EMBL" id="AAK87447.1"/>
    </source>
</evidence>
<dbReference type="PIR" id="F97561">
    <property type="entry name" value="F97561"/>
</dbReference>
<dbReference type="eggNOG" id="COG2771">
    <property type="taxonomic scope" value="Bacteria"/>
</dbReference>
<reference evidence="2 3" key="1">
    <citation type="journal article" date="2001" name="Science">
        <title>The genome of the natural genetic engineer Agrobacterium tumefaciens C58.</title>
        <authorList>
            <person name="Wood D.W."/>
            <person name="Setubal J.C."/>
            <person name="Kaul R."/>
            <person name="Monks D.E."/>
            <person name="Kitajima J.P."/>
            <person name="Okura V.K."/>
            <person name="Zhou Y."/>
            <person name="Chen L."/>
            <person name="Wood G.E."/>
            <person name="Almeida N.F.Jr."/>
            <person name="Woo L."/>
            <person name="Chen Y."/>
            <person name="Paulsen I.T."/>
            <person name="Eisen J.A."/>
            <person name="Karp P.D."/>
            <person name="Bovee D.Sr."/>
            <person name="Chapman P."/>
            <person name="Clendenning J."/>
            <person name="Deatherage G."/>
            <person name="Gillet W."/>
            <person name="Grant C."/>
            <person name="Kutyavin T."/>
            <person name="Levy R."/>
            <person name="Li M.J."/>
            <person name="McClelland E."/>
            <person name="Palmieri A."/>
            <person name="Raymond C."/>
            <person name="Rouse G."/>
            <person name="Saenphimmachak C."/>
            <person name="Wu Z."/>
            <person name="Romero P."/>
            <person name="Gordon D."/>
            <person name="Zhang S."/>
            <person name="Yoo H."/>
            <person name="Tao Y."/>
            <person name="Biddle P."/>
            <person name="Jung M."/>
            <person name="Krespan W."/>
            <person name="Perry M."/>
            <person name="Gordon-Kamm B."/>
            <person name="Liao L."/>
            <person name="Kim S."/>
            <person name="Hendrick C."/>
            <person name="Zhao Z.Y."/>
            <person name="Dolan M."/>
            <person name="Chumley F."/>
            <person name="Tingey S.V."/>
            <person name="Tomb J.F."/>
            <person name="Gordon M.P."/>
            <person name="Olson M.V."/>
            <person name="Nester E.W."/>
        </authorList>
    </citation>
    <scope>NUCLEOTIDE SEQUENCE [LARGE SCALE GENOMIC DNA]</scope>
    <source>
        <strain evidence="3">C58 / ATCC 33970</strain>
    </source>
</reference>
<organism evidence="2 3">
    <name type="scientific">Agrobacterium fabrum (strain C58 / ATCC 33970)</name>
    <name type="common">Agrobacterium tumefaciens (strain C58)</name>
    <dbReference type="NCBI Taxonomy" id="176299"/>
    <lineage>
        <taxon>Bacteria</taxon>
        <taxon>Pseudomonadati</taxon>
        <taxon>Pseudomonadota</taxon>
        <taxon>Alphaproteobacteria</taxon>
        <taxon>Hyphomicrobiales</taxon>
        <taxon>Rhizobiaceae</taxon>
        <taxon>Rhizobium/Agrobacterium group</taxon>
        <taxon>Agrobacterium</taxon>
        <taxon>Agrobacterium tumefaciens complex</taxon>
    </lineage>
</organism>
<dbReference type="EnsemblBacteria" id="AAK87447">
    <property type="protein sequence ID" value="AAK87447"/>
    <property type="gene ID" value="Atu1675"/>
</dbReference>
<dbReference type="PATRIC" id="fig|176299.10.peg.1692"/>
<dbReference type="BioCyc" id="AGRO:ATU1675-MONOMER"/>
<sequence length="365" mass="40010">MVCTAWNIDGLAEIFSDAALGRQTWRHALDALSEGIGATGAAFIPLKGAAAQLPTSSSCVELVDQYLKDGWSKADPRFRGVSMLYREGLVTDLDCLTVEEITRDPFYQELLRPFGLKWFAGIRIKGLEEEWALSIQRSEAQGPFCDAETGLLLRLSTSLSANALLAETLASSSAVAALETFNLSDKAVVMLNRLGEVVRTTVAADKMFDDDLRIRDKRLVSACRQSATRLERAIGRACTHPQECFNNPVLLKRWNSTPVVAFVSPARGVARDIFSPCQTYVILVDPYERGTPAAAVLQELFGLTRTEAALAGRLSRGEALRDIARVMAMSYETARTHLRSVFAKTGLNDQADLVAFLLRLDTGMN</sequence>
<name>A9CIS5_AGRFC</name>
<dbReference type="SUPFAM" id="SSF46894">
    <property type="entry name" value="C-terminal effector domain of the bipartite response regulators"/>
    <property type="match status" value="1"/>
</dbReference>
<keyword evidence="3" id="KW-1185">Reference proteome</keyword>